<evidence type="ECO:0000259" key="19">
    <source>
        <dbReference type="Pfam" id="PF06444"/>
    </source>
</evidence>
<evidence type="ECO:0000256" key="14">
    <source>
        <dbReference type="ARBA" id="ARBA00023128"/>
    </source>
</evidence>
<dbReference type="InterPro" id="IPR010933">
    <property type="entry name" value="NADH_DH_su2_C"/>
</dbReference>
<evidence type="ECO:0000256" key="5">
    <source>
        <dbReference type="ARBA" id="ARBA00022448"/>
    </source>
</evidence>
<evidence type="ECO:0000256" key="13">
    <source>
        <dbReference type="ARBA" id="ARBA00023075"/>
    </source>
</evidence>
<evidence type="ECO:0000256" key="9">
    <source>
        <dbReference type="ARBA" id="ARBA00022967"/>
    </source>
</evidence>
<dbReference type="PANTHER" id="PTHR46552">
    <property type="entry name" value="NADH-UBIQUINONE OXIDOREDUCTASE CHAIN 2"/>
    <property type="match status" value="1"/>
</dbReference>
<organism evidence="20">
    <name type="scientific">Micromoema xiphophora</name>
    <dbReference type="NCBI Taxonomy" id="135315"/>
    <lineage>
        <taxon>Eukaryota</taxon>
        <taxon>Metazoa</taxon>
        <taxon>Chordata</taxon>
        <taxon>Craniata</taxon>
        <taxon>Vertebrata</taxon>
        <taxon>Euteleostomi</taxon>
        <taxon>Actinopterygii</taxon>
        <taxon>Neopterygii</taxon>
        <taxon>Teleostei</taxon>
        <taxon>Neoteleostei</taxon>
        <taxon>Acanthomorphata</taxon>
        <taxon>Ovalentaria</taxon>
        <taxon>Atherinomorphae</taxon>
        <taxon>Cyprinodontiformes</taxon>
        <taxon>Rivulidae</taxon>
        <taxon>Micromoema</taxon>
    </lineage>
</organism>
<comment type="catalytic activity">
    <reaction evidence="16 17">
        <text>a ubiquinone + NADH + 5 H(+)(in) = a ubiquinol + NAD(+) + 4 H(+)(out)</text>
        <dbReference type="Rhea" id="RHEA:29091"/>
        <dbReference type="Rhea" id="RHEA-COMP:9565"/>
        <dbReference type="Rhea" id="RHEA-COMP:9566"/>
        <dbReference type="ChEBI" id="CHEBI:15378"/>
        <dbReference type="ChEBI" id="CHEBI:16389"/>
        <dbReference type="ChEBI" id="CHEBI:17976"/>
        <dbReference type="ChEBI" id="CHEBI:57540"/>
        <dbReference type="ChEBI" id="CHEBI:57945"/>
        <dbReference type="EC" id="7.1.1.2"/>
    </reaction>
</comment>
<evidence type="ECO:0000256" key="7">
    <source>
        <dbReference type="ARBA" id="ARBA00022692"/>
    </source>
</evidence>
<keyword evidence="5" id="KW-0813">Transport</keyword>
<keyword evidence="12 17" id="KW-0520">NAD</keyword>
<keyword evidence="8 17" id="KW-0999">Mitochondrion inner membrane</keyword>
<comment type="similarity">
    <text evidence="2 17">Belongs to the complex I subunit 2 family.</text>
</comment>
<keyword evidence="14 17" id="KW-0496">Mitochondrion</keyword>
<evidence type="ECO:0000256" key="8">
    <source>
        <dbReference type="ARBA" id="ARBA00022792"/>
    </source>
</evidence>
<keyword evidence="10 17" id="KW-0249">Electron transport</keyword>
<evidence type="ECO:0000256" key="12">
    <source>
        <dbReference type="ARBA" id="ARBA00023027"/>
    </source>
</evidence>
<feature type="transmembrane region" description="Helical" evidence="17">
    <location>
        <begin position="323"/>
        <end position="348"/>
    </location>
</feature>
<reference evidence="20" key="1">
    <citation type="journal article" date="1999" name="Evolution">
        <title>THE EVOLUTION OF DIAPAUSE IN THE KILLIFISH FAMILY RIVULIDAE (ATHERINOMORPHA, CYPRINODONTIFORMES): A MOLECULAR PHYLOGENETIC AND BIOGEOGRAPHIC PERSPECTIVE.</title>
        <authorList>
            <person name="Hrbek T."/>
            <person name="Larson A."/>
        </authorList>
    </citation>
    <scope>NUCLEOTIDE SEQUENCE</scope>
</reference>
<feature type="domain" description="NADH dehydrogenase subunit 2 C-terminal" evidence="19">
    <location>
        <begin position="289"/>
        <end position="343"/>
    </location>
</feature>
<keyword evidence="13 17" id="KW-0830">Ubiquinone</keyword>
<feature type="transmembrane region" description="Helical" evidence="17">
    <location>
        <begin position="90"/>
        <end position="109"/>
    </location>
</feature>
<keyword evidence="9 17" id="KW-1278">Translocase</keyword>
<sequence>MNPYILTISTLSLIMGTLIAISSFHWLLTWVGLEINTFAIIPLMAKENNPRAMEAAIKYFIIQSIATAILLFAIIYNAWNLGQWNIQQNYLPQTIMLIMGALALKLGLAPMHSWFPEIMQGLSLQTGLILSTWQKIAPLSLMLQLPVINPMCSTLLGLLSMLMGSWGILNQTQTRKILGYSSITNLGTMMMVIQYTPSLTFLAFNMYVILAIAIYSMLAYSQMMSINSLSTSWTKSPIISATAPLILLSSAGLPPLTGFLPKWMILLELAKQGAVLAAMGMMLSALMSLYVYLRIFYSMTLTTPPNNLPSMLSWRVNYMKPKLLLAIFCMFSLWLLPLSLTILTIFIFPEI</sequence>
<evidence type="ECO:0000256" key="11">
    <source>
        <dbReference type="ARBA" id="ARBA00022989"/>
    </source>
</evidence>
<comment type="function">
    <text evidence="17">Core subunit of the mitochondrial membrane respiratory chain NADH dehydrogenase (Complex I) which catalyzes electron transfer from NADH through the respiratory chain, using ubiquinone as an electron acceptor. Essential for the catalytic activity and assembly of complex I.</text>
</comment>
<evidence type="ECO:0000256" key="10">
    <source>
        <dbReference type="ARBA" id="ARBA00022982"/>
    </source>
</evidence>
<dbReference type="InterPro" id="IPR001750">
    <property type="entry name" value="ND/Mrp_TM"/>
</dbReference>
<evidence type="ECO:0000256" key="2">
    <source>
        <dbReference type="ARBA" id="ARBA00007012"/>
    </source>
</evidence>
<feature type="transmembrane region" description="Helical" evidence="17">
    <location>
        <begin position="201"/>
        <end position="220"/>
    </location>
</feature>
<dbReference type="InterPro" id="IPR050175">
    <property type="entry name" value="Complex_I_Subunit_2"/>
</dbReference>
<protein>
    <recommendedName>
        <fullName evidence="4 17">NADH-ubiquinone oxidoreductase chain 2</fullName>
        <ecNumber evidence="3 17">7.1.1.2</ecNumber>
    </recommendedName>
</protein>
<proteinExistence type="inferred from homology"/>
<dbReference type="EMBL" id="AF092418">
    <property type="protein sequence ID" value="AAF03034.1"/>
    <property type="molecule type" value="Genomic_DNA"/>
</dbReference>
<feature type="transmembrane region" description="Helical" evidence="17">
    <location>
        <begin position="232"/>
        <end position="253"/>
    </location>
</feature>
<accession>Q9TD06</accession>
<feature type="transmembrane region" description="Helical" evidence="17">
    <location>
        <begin position="147"/>
        <end position="170"/>
    </location>
</feature>
<evidence type="ECO:0000256" key="4">
    <source>
        <dbReference type="ARBA" id="ARBA00021008"/>
    </source>
</evidence>
<dbReference type="Pfam" id="PF06444">
    <property type="entry name" value="NADH_dehy_S2_C"/>
    <property type="match status" value="1"/>
</dbReference>
<feature type="transmembrane region" description="Helical" evidence="17">
    <location>
        <begin position="273"/>
        <end position="293"/>
    </location>
</feature>
<dbReference type="EC" id="7.1.1.2" evidence="3 17"/>
<evidence type="ECO:0000256" key="15">
    <source>
        <dbReference type="ARBA" id="ARBA00023136"/>
    </source>
</evidence>
<evidence type="ECO:0000259" key="18">
    <source>
        <dbReference type="Pfam" id="PF00361"/>
    </source>
</evidence>
<keyword evidence="11 17" id="KW-1133">Transmembrane helix</keyword>
<feature type="transmembrane region" description="Helical" evidence="17">
    <location>
        <begin position="5"/>
        <end position="21"/>
    </location>
</feature>
<keyword evidence="7 17" id="KW-0812">Transmembrane</keyword>
<evidence type="ECO:0000313" key="20">
    <source>
        <dbReference type="EMBL" id="AAF03034.1"/>
    </source>
</evidence>
<comment type="subcellular location">
    <subcellularLocation>
        <location evidence="1 17">Mitochondrion inner membrane</location>
        <topology evidence="1 17">Multi-pass membrane protein</topology>
    </subcellularLocation>
</comment>
<dbReference type="PRINTS" id="PR01436">
    <property type="entry name" value="NADHDHGNASE2"/>
</dbReference>
<geneLocation type="mitochondrion" evidence="20"/>
<dbReference type="AlphaFoldDB" id="Q9TD06"/>
<evidence type="ECO:0000256" key="17">
    <source>
        <dbReference type="RuleBase" id="RU003403"/>
    </source>
</evidence>
<keyword evidence="15 17" id="KW-0472">Membrane</keyword>
<dbReference type="Pfam" id="PF00361">
    <property type="entry name" value="Proton_antipo_M"/>
    <property type="match status" value="1"/>
</dbReference>
<name>Q9TD06_9TELE</name>
<keyword evidence="6 17" id="KW-0679">Respiratory chain</keyword>
<evidence type="ECO:0000256" key="1">
    <source>
        <dbReference type="ARBA" id="ARBA00004448"/>
    </source>
</evidence>
<dbReference type="GO" id="GO:0006120">
    <property type="term" value="P:mitochondrial electron transport, NADH to ubiquinone"/>
    <property type="evidence" value="ECO:0007669"/>
    <property type="project" value="InterPro"/>
</dbReference>
<dbReference type="GO" id="GO:0008137">
    <property type="term" value="F:NADH dehydrogenase (ubiquinone) activity"/>
    <property type="evidence" value="ECO:0007669"/>
    <property type="project" value="UniProtKB-EC"/>
</dbReference>
<evidence type="ECO:0000256" key="6">
    <source>
        <dbReference type="ARBA" id="ARBA00022660"/>
    </source>
</evidence>
<feature type="domain" description="NADH:quinone oxidoreductase/Mrp antiporter transmembrane" evidence="18">
    <location>
        <begin position="25"/>
        <end position="286"/>
    </location>
</feature>
<dbReference type="PANTHER" id="PTHR46552:SF1">
    <property type="entry name" value="NADH-UBIQUINONE OXIDOREDUCTASE CHAIN 2"/>
    <property type="match status" value="1"/>
</dbReference>
<feature type="transmembrane region" description="Helical" evidence="17">
    <location>
        <begin position="57"/>
        <end position="78"/>
    </location>
</feature>
<dbReference type="GO" id="GO:0005743">
    <property type="term" value="C:mitochondrial inner membrane"/>
    <property type="evidence" value="ECO:0007669"/>
    <property type="project" value="UniProtKB-SubCell"/>
</dbReference>
<evidence type="ECO:0000256" key="16">
    <source>
        <dbReference type="ARBA" id="ARBA00049551"/>
    </source>
</evidence>
<evidence type="ECO:0000256" key="3">
    <source>
        <dbReference type="ARBA" id="ARBA00012944"/>
    </source>
</evidence>
<dbReference type="InterPro" id="IPR003917">
    <property type="entry name" value="NADH_UbQ_OxRdtase_chain2"/>
</dbReference>